<gene>
    <name evidence="1" type="ORF">CFB84_42730</name>
</gene>
<name>A0A228HLT7_9BURK</name>
<dbReference type="Proteomes" id="UP000214600">
    <property type="component" value="Unassembled WGS sequence"/>
</dbReference>
<dbReference type="OrthoDB" id="1523296at2"/>
<dbReference type="PANTHER" id="PTHR35564">
    <property type="match status" value="1"/>
</dbReference>
<dbReference type="RefSeq" id="WP_089454745.1">
    <property type="nucleotide sequence ID" value="NZ_NKFA01000046.1"/>
</dbReference>
<dbReference type="NCBIfam" id="TIGR03347">
    <property type="entry name" value="VI_chp_1"/>
    <property type="match status" value="1"/>
</dbReference>
<protein>
    <submittedName>
        <fullName evidence="1">Type VI secretion protein</fullName>
    </submittedName>
</protein>
<dbReference type="Pfam" id="PF06996">
    <property type="entry name" value="T6SS_TssG"/>
    <property type="match status" value="1"/>
</dbReference>
<sequence>MAHAKRDSSPDLIDALLGEGRGHDFFVLLERLHTLLGDNLEAPDSDEPERQRIRLSNYAGLGFPASDVSRAERLLHGDPHQYEVQATFFGMHGPDSPLPSHYVERLAYEAGQGIGIRPAFFDVFHHRLLTLLHQAWRKYRHYIRFRPGASDPLSQRLFALIGLENTTIRGATPIAWSRLLSFAGAVVHRSRSPAMVAGLIAHCFDLDDVAIRDFELRYTDIDPDDRVQLGCLNGMLGESFRVGDSVRTRHGKFTIVIANLSQARFREFLPRGEDFERLRQLVAFLLRDQTPCDLELALRENEITSFNFVGDIGTELGWTSFLEQPALRKPPRVRLTVCA</sequence>
<dbReference type="InterPro" id="IPR010732">
    <property type="entry name" value="T6SS_TssG-like"/>
</dbReference>
<dbReference type="PANTHER" id="PTHR35564:SF3">
    <property type="entry name" value="TYPE VI SECRETION SYSTEM BASEPLATE SUBUNIT TSSG"/>
    <property type="match status" value="1"/>
</dbReference>
<dbReference type="AlphaFoldDB" id="A0A228HLT7"/>
<accession>A0A228HLT7</accession>
<proteinExistence type="predicted"/>
<reference evidence="2" key="1">
    <citation type="submission" date="2017-06" db="EMBL/GenBank/DDBJ databases">
        <authorList>
            <person name="LiPuma J."/>
            <person name="Spilker T."/>
        </authorList>
    </citation>
    <scope>NUCLEOTIDE SEQUENCE [LARGE SCALE GENOMIC DNA]</scope>
    <source>
        <strain evidence="2">AU17325</strain>
    </source>
</reference>
<evidence type="ECO:0000313" key="1">
    <source>
        <dbReference type="EMBL" id="OXI31048.1"/>
    </source>
</evidence>
<organism evidence="1 2">
    <name type="scientific">Burkholderia aenigmatica</name>
    <dbReference type="NCBI Taxonomy" id="2015348"/>
    <lineage>
        <taxon>Bacteria</taxon>
        <taxon>Pseudomonadati</taxon>
        <taxon>Pseudomonadota</taxon>
        <taxon>Betaproteobacteria</taxon>
        <taxon>Burkholderiales</taxon>
        <taxon>Burkholderiaceae</taxon>
        <taxon>Burkholderia</taxon>
        <taxon>Burkholderia cepacia complex</taxon>
    </lineage>
</organism>
<reference evidence="1 2" key="2">
    <citation type="submission" date="2017-08" db="EMBL/GenBank/DDBJ databases">
        <title>WGS of novel Burkholderia cepaca complex species.</title>
        <authorList>
            <person name="Lipuma J."/>
            <person name="Spilker T."/>
        </authorList>
    </citation>
    <scope>NUCLEOTIDE SEQUENCE [LARGE SCALE GENOMIC DNA]</scope>
    <source>
        <strain evidence="1 2">AU17325</strain>
    </source>
</reference>
<evidence type="ECO:0000313" key="2">
    <source>
        <dbReference type="Proteomes" id="UP000214600"/>
    </source>
</evidence>
<dbReference type="EMBL" id="NKFA01000046">
    <property type="protein sequence ID" value="OXI31048.1"/>
    <property type="molecule type" value="Genomic_DNA"/>
</dbReference>
<comment type="caution">
    <text evidence="1">The sequence shown here is derived from an EMBL/GenBank/DDBJ whole genome shotgun (WGS) entry which is preliminary data.</text>
</comment>